<evidence type="ECO:0008006" key="2">
    <source>
        <dbReference type="Google" id="ProtNLM"/>
    </source>
</evidence>
<dbReference type="Gene3D" id="3.90.1720.70">
    <property type="match status" value="1"/>
</dbReference>
<dbReference type="AlphaFoldDB" id="I7IKJ3"/>
<dbReference type="KEGG" id="tat:KUM_0459"/>
<dbReference type="HOGENOM" id="CLU_131989_0_0_4"/>
<name>I7IKJ3_9BURK</name>
<dbReference type="BioCyc" id="TASI1091495:G13GE-458-MONOMER"/>
<protein>
    <recommendedName>
        <fullName evidence="2">Cytoplasmic protein</fullName>
    </recommendedName>
</protein>
<evidence type="ECO:0000313" key="1">
    <source>
        <dbReference type="EMBL" id="CCG19257.1"/>
    </source>
</evidence>
<gene>
    <name evidence="1" type="ORF">KUM_0459</name>
</gene>
<dbReference type="RefSeq" id="WP_015551385.1">
    <property type="nucleotide sequence ID" value="NC_021033.1"/>
</dbReference>
<reference evidence="1" key="1">
    <citation type="journal article" date="2012" name="Vet. Microbiol.">
        <title>Comparative genomic analyses of the Taylorellae.</title>
        <authorList>
            <person name="Hauser H."/>
            <person name="Richter D.C."/>
            <person name="van Tonder A."/>
            <person name="Clark L."/>
            <person name="Preston A."/>
        </authorList>
    </citation>
    <scope>NUCLEOTIDE SEQUENCE</scope>
    <source>
        <strain evidence="1">14/45</strain>
    </source>
</reference>
<sequence length="167" mass="19274">MKKKLDFSKAIIFSKIIYNPVFPQKFVAMLIGGLVDYNINKVEEKYRWKNTCAVRMSYIINYSGMKIPAVAGKTVTGADGNNYFFRILDLYNFLKDNLGTPKSYKGASLSALDLKNKKGIILFIVSNWVDARGHITLFDGETCYDKCYFHDPLSNRIVDYVYFWELE</sequence>
<accession>I7IKJ3</accession>
<proteinExistence type="predicted"/>
<dbReference type="Pfam" id="PF14113">
    <property type="entry name" value="Tae4"/>
    <property type="match status" value="1"/>
</dbReference>
<dbReference type="InterPro" id="IPR025562">
    <property type="entry name" value="Tae4"/>
</dbReference>
<organism evidence="1">
    <name type="scientific">Taylorella asinigenitalis 14/45</name>
    <dbReference type="NCBI Taxonomy" id="1091495"/>
    <lineage>
        <taxon>Bacteria</taxon>
        <taxon>Pseudomonadati</taxon>
        <taxon>Pseudomonadota</taxon>
        <taxon>Betaproteobacteria</taxon>
        <taxon>Burkholderiales</taxon>
        <taxon>Alcaligenaceae</taxon>
        <taxon>Taylorella</taxon>
    </lineage>
</organism>
<dbReference type="EMBL" id="HE681424">
    <property type="protein sequence ID" value="CCG19257.1"/>
    <property type="molecule type" value="Genomic_DNA"/>
</dbReference>